<accession>A0A1A9W8Y5</accession>
<keyword evidence="1" id="KW-0472">Membrane</keyword>
<name>A0A1A9W8Y5_9MUSC</name>
<keyword evidence="3" id="KW-1185">Reference proteome</keyword>
<evidence type="ECO:0000313" key="3">
    <source>
        <dbReference type="Proteomes" id="UP000091820"/>
    </source>
</evidence>
<evidence type="ECO:0000313" key="2">
    <source>
        <dbReference type="EnsemblMetazoa" id="GBRI010628-PA"/>
    </source>
</evidence>
<dbReference type="Proteomes" id="UP000091820">
    <property type="component" value="Unassembled WGS sequence"/>
</dbReference>
<dbReference type="EnsemblMetazoa" id="GBRI010628-RA">
    <property type="protein sequence ID" value="GBRI010628-PA"/>
    <property type="gene ID" value="GBRI010628"/>
</dbReference>
<protein>
    <submittedName>
        <fullName evidence="2">Uncharacterized protein</fullName>
    </submittedName>
</protein>
<dbReference type="VEuPathDB" id="VectorBase:GBRI010628"/>
<reference evidence="2" key="2">
    <citation type="submission" date="2020-05" db="UniProtKB">
        <authorList>
            <consortium name="EnsemblMetazoa"/>
        </authorList>
    </citation>
    <scope>IDENTIFICATION</scope>
    <source>
        <strain evidence="2">IAEA</strain>
    </source>
</reference>
<reference evidence="3" key="1">
    <citation type="submission" date="2014-03" db="EMBL/GenBank/DDBJ databases">
        <authorList>
            <person name="Aksoy S."/>
            <person name="Warren W."/>
            <person name="Wilson R.K."/>
        </authorList>
    </citation>
    <scope>NUCLEOTIDE SEQUENCE [LARGE SCALE GENOMIC DNA]</scope>
    <source>
        <strain evidence="3">IAEA</strain>
    </source>
</reference>
<evidence type="ECO:0000256" key="1">
    <source>
        <dbReference type="SAM" id="Phobius"/>
    </source>
</evidence>
<feature type="transmembrane region" description="Helical" evidence="1">
    <location>
        <begin position="50"/>
        <end position="70"/>
    </location>
</feature>
<dbReference type="AlphaFoldDB" id="A0A1A9W8Y5"/>
<organism evidence="2 3">
    <name type="scientific">Glossina brevipalpis</name>
    <dbReference type="NCBI Taxonomy" id="37001"/>
    <lineage>
        <taxon>Eukaryota</taxon>
        <taxon>Metazoa</taxon>
        <taxon>Ecdysozoa</taxon>
        <taxon>Arthropoda</taxon>
        <taxon>Hexapoda</taxon>
        <taxon>Insecta</taxon>
        <taxon>Pterygota</taxon>
        <taxon>Neoptera</taxon>
        <taxon>Endopterygota</taxon>
        <taxon>Diptera</taxon>
        <taxon>Brachycera</taxon>
        <taxon>Muscomorpha</taxon>
        <taxon>Hippoboscoidea</taxon>
        <taxon>Glossinidae</taxon>
        <taxon>Glossina</taxon>
    </lineage>
</organism>
<keyword evidence="1" id="KW-0812">Transmembrane</keyword>
<proteinExistence type="predicted"/>
<sequence length="179" mass="21109">MKTTSKTSEMYMARTKKLISFPFVFLSLYYDDDDDNVDDDAAICGDCIDVVYWVSFALGNICVAFGDIRVSYEGLQFFVMQFYVLLFSLHNGVLAVLRNTQLWLYHLNWLRMYREGRNLPIRVLGPNQRRKQTPYVARHTTMPKSSNAFFREMYTLRSHAQALYVRVVFLCITYRFVKK</sequence>
<feature type="transmembrane region" description="Helical" evidence="1">
    <location>
        <begin position="77"/>
        <end position="97"/>
    </location>
</feature>
<keyword evidence="1" id="KW-1133">Transmembrane helix</keyword>